<sequence length="662" mass="75657">MSAFYQVNGIEEYFRASDFSGENQMYCDKCDAKSDATIKCVIKHHPEVLMLLLKRFEFDYRYMTYVKINRTVDVPHTLQIPENQAYELYAVVEHFGDLRSGHYTATIKSQEDNRWYNFNDATVTLLDNQPFQQDAFKKSSSAYLLFYRKKKVDPDDNCSQEIREVPTTPGGFLPSTCDIYDHGQDAAKREEYEKAAEAGNNTTVAVSIDRNEETGIKDLVSVLEGSRELEVSSDLCVEDPDVNARPSIPYNHQECNEERNDLSYCPQGAHAERPRDEGETVMDDEDMRGNAEANDQAVKGETQLEETVADQDSNLKPVSFDKQGDNDKMEIDVRVDKERQTGADETGMESGSARLLTKYDLCYDEIQGNRRVGDSRQNMAHNDHMSRREISSRFYHKQPKEEKRDVKGKEQKRRDHKHAERKGTSERLQHSGIEDQNNDVRQNRSEWVTRTTQNDDGAAKKQEKKGDNGHFQRREDSSLRQPELVASSRQGDTQPKARTGYNEGAIKGRCGSKQSKTYDGMIIEEEFKDGVQRSCEIKNIRIETLAGTSQDGMKSWVEYNDGNGKRKSDTKTDAKVTLSESVHNLKLNDSPALKQPTRRNKGIKHATKKRKWKHRFSPYEQSTKEKKKGTKTTGCLPFFSKAGELETRLQSQIKTKCILCPG</sequence>
<feature type="compositionally biased region" description="Basic and acidic residues" evidence="1">
    <location>
        <begin position="381"/>
        <end position="391"/>
    </location>
</feature>
<feature type="compositionally biased region" description="Basic and acidic residues" evidence="1">
    <location>
        <begin position="322"/>
        <end position="342"/>
    </location>
</feature>
<dbReference type="GO" id="GO:0016579">
    <property type="term" value="P:protein deubiquitination"/>
    <property type="evidence" value="ECO:0007669"/>
    <property type="project" value="InterPro"/>
</dbReference>
<evidence type="ECO:0000256" key="1">
    <source>
        <dbReference type="SAM" id="MobiDB-lite"/>
    </source>
</evidence>
<accession>A0A8C9ZPE3</accession>
<feature type="domain" description="USP" evidence="2">
    <location>
        <begin position="1"/>
        <end position="150"/>
    </location>
</feature>
<dbReference type="GO" id="GO:0004843">
    <property type="term" value="F:cysteine-type deubiquitinase activity"/>
    <property type="evidence" value="ECO:0007669"/>
    <property type="project" value="InterPro"/>
</dbReference>
<feature type="compositionally biased region" description="Polar residues" evidence="1">
    <location>
        <begin position="445"/>
        <end position="455"/>
    </location>
</feature>
<dbReference type="InterPro" id="IPR038765">
    <property type="entry name" value="Papain-like_cys_pep_sf"/>
</dbReference>
<evidence type="ECO:0000313" key="4">
    <source>
        <dbReference type="Proteomes" id="UP000694568"/>
    </source>
</evidence>
<proteinExistence type="predicted"/>
<reference evidence="3" key="1">
    <citation type="submission" date="2025-08" db="UniProtKB">
        <authorList>
            <consortium name="Ensembl"/>
        </authorList>
    </citation>
    <scope>IDENTIFICATION</scope>
</reference>
<dbReference type="PANTHER" id="PTHR24006">
    <property type="entry name" value="UBIQUITIN CARBOXYL-TERMINAL HYDROLASE"/>
    <property type="match status" value="1"/>
</dbReference>
<feature type="region of interest" description="Disordered" evidence="1">
    <location>
        <begin position="266"/>
        <end position="288"/>
    </location>
</feature>
<dbReference type="Proteomes" id="UP000694568">
    <property type="component" value="Unplaced"/>
</dbReference>
<protein>
    <recommendedName>
        <fullName evidence="2">USP domain-containing protein</fullName>
    </recommendedName>
</protein>
<dbReference type="GO" id="GO:0005829">
    <property type="term" value="C:cytosol"/>
    <property type="evidence" value="ECO:0007669"/>
    <property type="project" value="TreeGrafter"/>
</dbReference>
<dbReference type="Ensembl" id="ENSSLUT00000042770.1">
    <property type="protein sequence ID" value="ENSSLUP00000041449.1"/>
    <property type="gene ID" value="ENSSLUG00000018422.1"/>
</dbReference>
<dbReference type="PANTHER" id="PTHR24006:SF899">
    <property type="entry name" value="UBIQUITIN CARBOXYL-TERMINAL HYDROLASE"/>
    <property type="match status" value="1"/>
</dbReference>
<dbReference type="GeneTree" id="ENSGT00940000168459"/>
<dbReference type="GO" id="GO:0005634">
    <property type="term" value="C:nucleus"/>
    <property type="evidence" value="ECO:0007669"/>
    <property type="project" value="TreeGrafter"/>
</dbReference>
<feature type="region of interest" description="Disordered" evidence="1">
    <location>
        <begin position="588"/>
        <end position="631"/>
    </location>
</feature>
<name>A0A8C9ZPE3_SANLU</name>
<feature type="compositionally biased region" description="Basic residues" evidence="1">
    <location>
        <begin position="596"/>
        <end position="616"/>
    </location>
</feature>
<organism evidence="3 4">
    <name type="scientific">Sander lucioperca</name>
    <name type="common">Pike-perch</name>
    <name type="synonym">Perca lucioperca</name>
    <dbReference type="NCBI Taxonomy" id="283035"/>
    <lineage>
        <taxon>Eukaryota</taxon>
        <taxon>Metazoa</taxon>
        <taxon>Chordata</taxon>
        <taxon>Craniata</taxon>
        <taxon>Vertebrata</taxon>
        <taxon>Euteleostomi</taxon>
        <taxon>Actinopterygii</taxon>
        <taxon>Neopterygii</taxon>
        <taxon>Teleostei</taxon>
        <taxon>Neoteleostei</taxon>
        <taxon>Acanthomorphata</taxon>
        <taxon>Eupercaria</taxon>
        <taxon>Perciformes</taxon>
        <taxon>Percoidei</taxon>
        <taxon>Percidae</taxon>
        <taxon>Luciopercinae</taxon>
        <taxon>Sander</taxon>
    </lineage>
</organism>
<feature type="region of interest" description="Disordered" evidence="1">
    <location>
        <begin position="306"/>
        <end position="351"/>
    </location>
</feature>
<feature type="compositionally biased region" description="Basic and acidic residues" evidence="1">
    <location>
        <begin position="457"/>
        <end position="478"/>
    </location>
</feature>
<dbReference type="InterPro" id="IPR018200">
    <property type="entry name" value="USP_CS"/>
</dbReference>
<reference evidence="3" key="2">
    <citation type="submission" date="2025-09" db="UniProtKB">
        <authorList>
            <consortium name="Ensembl"/>
        </authorList>
    </citation>
    <scope>IDENTIFICATION</scope>
</reference>
<dbReference type="PROSITE" id="PS50235">
    <property type="entry name" value="USP_3"/>
    <property type="match status" value="1"/>
</dbReference>
<dbReference type="InterPro" id="IPR001394">
    <property type="entry name" value="Peptidase_C19_UCH"/>
</dbReference>
<dbReference type="Gene3D" id="3.90.70.10">
    <property type="entry name" value="Cysteine proteinases"/>
    <property type="match status" value="1"/>
</dbReference>
<dbReference type="Pfam" id="PF00443">
    <property type="entry name" value="UCH"/>
    <property type="match status" value="1"/>
</dbReference>
<keyword evidence="4" id="KW-1185">Reference proteome</keyword>
<feature type="compositionally biased region" description="Basic and acidic residues" evidence="1">
    <location>
        <begin position="398"/>
        <end position="433"/>
    </location>
</feature>
<dbReference type="SUPFAM" id="SSF54001">
    <property type="entry name" value="Cysteine proteinases"/>
    <property type="match status" value="1"/>
</dbReference>
<dbReference type="AlphaFoldDB" id="A0A8C9ZPE3"/>
<dbReference type="InterPro" id="IPR050164">
    <property type="entry name" value="Peptidase_C19"/>
</dbReference>
<dbReference type="InterPro" id="IPR028889">
    <property type="entry name" value="USP"/>
</dbReference>
<evidence type="ECO:0000259" key="2">
    <source>
        <dbReference type="PROSITE" id="PS50235"/>
    </source>
</evidence>
<evidence type="ECO:0000313" key="3">
    <source>
        <dbReference type="Ensembl" id="ENSSLUP00000041449.1"/>
    </source>
</evidence>
<dbReference type="PROSITE" id="PS00973">
    <property type="entry name" value="USP_2"/>
    <property type="match status" value="1"/>
</dbReference>
<feature type="region of interest" description="Disordered" evidence="1">
    <location>
        <begin position="373"/>
        <end position="508"/>
    </location>
</feature>